<evidence type="ECO:0000313" key="1">
    <source>
        <dbReference type="EMBL" id="KAK4416984.1"/>
    </source>
</evidence>
<keyword evidence="2" id="KW-1185">Reference proteome</keyword>
<dbReference type="Proteomes" id="UP001293254">
    <property type="component" value="Unassembled WGS sequence"/>
</dbReference>
<name>A0AAE1XSW4_9LAMI</name>
<dbReference type="AlphaFoldDB" id="A0AAE1XSW4"/>
<comment type="caution">
    <text evidence="1">The sequence shown here is derived from an EMBL/GenBank/DDBJ whole genome shotgun (WGS) entry which is preliminary data.</text>
</comment>
<accession>A0AAE1XSW4</accession>
<sequence>RASFQSLSKPKVLAEDALVSELIERDGHHWRTELVERIFPPKLASSILAVPLGRGYPNALVWHFDKKGVFSVRSAYNFSCRMSRREMAVSSTGSRFQSWDFI</sequence>
<reference evidence="1" key="1">
    <citation type="submission" date="2020-06" db="EMBL/GenBank/DDBJ databases">
        <authorList>
            <person name="Li T."/>
            <person name="Hu X."/>
            <person name="Zhang T."/>
            <person name="Song X."/>
            <person name="Zhang H."/>
            <person name="Dai N."/>
            <person name="Sheng W."/>
            <person name="Hou X."/>
            <person name="Wei L."/>
        </authorList>
    </citation>
    <scope>NUCLEOTIDE SEQUENCE</scope>
    <source>
        <strain evidence="1">3651</strain>
        <tissue evidence="1">Leaf</tissue>
    </source>
</reference>
<organism evidence="1 2">
    <name type="scientific">Sesamum alatum</name>
    <dbReference type="NCBI Taxonomy" id="300844"/>
    <lineage>
        <taxon>Eukaryota</taxon>
        <taxon>Viridiplantae</taxon>
        <taxon>Streptophyta</taxon>
        <taxon>Embryophyta</taxon>
        <taxon>Tracheophyta</taxon>
        <taxon>Spermatophyta</taxon>
        <taxon>Magnoliopsida</taxon>
        <taxon>eudicotyledons</taxon>
        <taxon>Gunneridae</taxon>
        <taxon>Pentapetalae</taxon>
        <taxon>asterids</taxon>
        <taxon>lamiids</taxon>
        <taxon>Lamiales</taxon>
        <taxon>Pedaliaceae</taxon>
        <taxon>Sesamum</taxon>
    </lineage>
</organism>
<protein>
    <submittedName>
        <fullName evidence="1">Uncharacterized protein</fullName>
    </submittedName>
</protein>
<evidence type="ECO:0000313" key="2">
    <source>
        <dbReference type="Proteomes" id="UP001293254"/>
    </source>
</evidence>
<proteinExistence type="predicted"/>
<reference evidence="1" key="2">
    <citation type="journal article" date="2024" name="Plant">
        <title>Genomic evolution and insights into agronomic trait innovations of Sesamum species.</title>
        <authorList>
            <person name="Miao H."/>
            <person name="Wang L."/>
            <person name="Qu L."/>
            <person name="Liu H."/>
            <person name="Sun Y."/>
            <person name="Le M."/>
            <person name="Wang Q."/>
            <person name="Wei S."/>
            <person name="Zheng Y."/>
            <person name="Lin W."/>
            <person name="Duan Y."/>
            <person name="Cao H."/>
            <person name="Xiong S."/>
            <person name="Wang X."/>
            <person name="Wei L."/>
            <person name="Li C."/>
            <person name="Ma Q."/>
            <person name="Ju M."/>
            <person name="Zhao R."/>
            <person name="Li G."/>
            <person name="Mu C."/>
            <person name="Tian Q."/>
            <person name="Mei H."/>
            <person name="Zhang T."/>
            <person name="Gao T."/>
            <person name="Zhang H."/>
        </authorList>
    </citation>
    <scope>NUCLEOTIDE SEQUENCE</scope>
    <source>
        <strain evidence="1">3651</strain>
    </source>
</reference>
<dbReference type="EMBL" id="JACGWO010000010">
    <property type="protein sequence ID" value="KAK4416984.1"/>
    <property type="molecule type" value="Genomic_DNA"/>
</dbReference>
<feature type="non-terminal residue" evidence="1">
    <location>
        <position position="1"/>
    </location>
</feature>
<gene>
    <name evidence="1" type="ORF">Salat_2523900</name>
</gene>